<evidence type="ECO:0000313" key="4">
    <source>
        <dbReference type="EMBL" id="KTD76559.1"/>
    </source>
</evidence>
<dbReference type="PANTHER" id="PTHR24106">
    <property type="entry name" value="NACHT, LRR AND CARD DOMAINS-CONTAINING"/>
    <property type="match status" value="1"/>
</dbReference>
<reference evidence="4 5" key="1">
    <citation type="submission" date="2015-11" db="EMBL/GenBank/DDBJ databases">
        <title>Genomic analysis of 38 Legionella species identifies large and diverse effector repertoires.</title>
        <authorList>
            <person name="Burstein D."/>
            <person name="Amaro F."/>
            <person name="Zusman T."/>
            <person name="Lifshitz Z."/>
            <person name="Cohen O."/>
            <person name="Gilbert J.A."/>
            <person name="Pupko T."/>
            <person name="Shuman H.A."/>
            <person name="Segal G."/>
        </authorList>
    </citation>
    <scope>NUCLEOTIDE SEQUENCE [LARGE SCALE GENOMIC DNA]</scope>
    <source>
        <strain evidence="4 5">ATCC 51914</strain>
    </source>
</reference>
<organism evidence="4 5">
    <name type="scientific">Legionella waltersii</name>
    <dbReference type="NCBI Taxonomy" id="66969"/>
    <lineage>
        <taxon>Bacteria</taxon>
        <taxon>Pseudomonadati</taxon>
        <taxon>Pseudomonadota</taxon>
        <taxon>Gammaproteobacteria</taxon>
        <taxon>Legionellales</taxon>
        <taxon>Legionellaceae</taxon>
        <taxon>Legionella</taxon>
    </lineage>
</organism>
<keyword evidence="2" id="KW-0677">Repeat</keyword>
<gene>
    <name evidence="4" type="ORF">Lwal_2281</name>
</gene>
<evidence type="ECO:0000256" key="3">
    <source>
        <dbReference type="SAM" id="MobiDB-lite"/>
    </source>
</evidence>
<name>A0A0W1A5F0_9GAMM</name>
<evidence type="ECO:0000313" key="5">
    <source>
        <dbReference type="Proteomes" id="UP000054729"/>
    </source>
</evidence>
<dbReference type="OrthoDB" id="5652955at2"/>
<dbReference type="EMBL" id="LNZB01000051">
    <property type="protein sequence ID" value="KTD76559.1"/>
    <property type="molecule type" value="Genomic_DNA"/>
</dbReference>
<dbReference type="Proteomes" id="UP000054729">
    <property type="component" value="Unassembled WGS sequence"/>
</dbReference>
<dbReference type="AlphaFoldDB" id="A0A0W1A5F0"/>
<protein>
    <submittedName>
        <fullName evidence="4">Leucine-rich repeat-containing protein (Substrate of the Dot/Icm secretion system)</fullName>
    </submittedName>
</protein>
<evidence type="ECO:0000256" key="2">
    <source>
        <dbReference type="ARBA" id="ARBA00022737"/>
    </source>
</evidence>
<sequence>MKEIPENVTTLNFIYNDLTKLGVEGLKTALQGIPENITNLGLYNSLCLIEIKALSTILRGIQKNITTLNLQKNFFYHHGAAGLKTALQNTPETVTALSLSDNHLSRLKDQGLKIALQGIPENITTLDLSRNFLHELGAEGLTTALQGIPENVTNLDLSDNELNKLGLPALAKVLATIPAHITFVHLGDNGLFTHKTTKEIDVFLQLLGENRHRYHLSDNGESQLARALAPMALLTQENSTTIPNLPALPPDVAAHILSFLDTTHKPKNKIGFFRQQLEKTIEAVEKSKLSKSAQNTLEPSNSMSRN</sequence>
<proteinExistence type="predicted"/>
<feature type="region of interest" description="Disordered" evidence="3">
    <location>
        <begin position="287"/>
        <end position="306"/>
    </location>
</feature>
<accession>A0A0W1A5F0</accession>
<feature type="compositionally biased region" description="Polar residues" evidence="3">
    <location>
        <begin position="290"/>
        <end position="306"/>
    </location>
</feature>
<dbReference type="STRING" id="66969.Lwal_2281"/>
<keyword evidence="1" id="KW-0433">Leucine-rich repeat</keyword>
<comment type="caution">
    <text evidence="4">The sequence shown here is derived from an EMBL/GenBank/DDBJ whole genome shotgun (WGS) entry which is preliminary data.</text>
</comment>
<keyword evidence="5" id="KW-1185">Reference proteome</keyword>
<dbReference type="PATRIC" id="fig|66969.6.peg.2481"/>
<dbReference type="InterPro" id="IPR032675">
    <property type="entry name" value="LRR_dom_sf"/>
</dbReference>
<dbReference type="RefSeq" id="WP_058480907.1">
    <property type="nucleotide sequence ID" value="NZ_CAAAIQ010000001.1"/>
</dbReference>
<evidence type="ECO:0000256" key="1">
    <source>
        <dbReference type="ARBA" id="ARBA00022614"/>
    </source>
</evidence>
<dbReference type="InterPro" id="IPR051261">
    <property type="entry name" value="NLR"/>
</dbReference>
<dbReference type="SUPFAM" id="SSF52047">
    <property type="entry name" value="RNI-like"/>
    <property type="match status" value="1"/>
</dbReference>
<dbReference type="Gene3D" id="3.80.10.10">
    <property type="entry name" value="Ribonuclease Inhibitor"/>
    <property type="match status" value="1"/>
</dbReference>